<evidence type="ECO:0000313" key="3">
    <source>
        <dbReference type="EMBL" id="RCK55686.1"/>
    </source>
</evidence>
<dbReference type="PANTHER" id="PTHR12170">
    <property type="entry name" value="MACROPHAGE ERYTHROBLAST ATTACHER-RELATED"/>
    <property type="match status" value="1"/>
</dbReference>
<organism evidence="3 4">
    <name type="scientific">Candida viswanathii</name>
    <dbReference type="NCBI Taxonomy" id="5486"/>
    <lineage>
        <taxon>Eukaryota</taxon>
        <taxon>Fungi</taxon>
        <taxon>Dikarya</taxon>
        <taxon>Ascomycota</taxon>
        <taxon>Saccharomycotina</taxon>
        <taxon>Pichiomycetes</taxon>
        <taxon>Debaryomycetaceae</taxon>
        <taxon>Candida/Lodderomyces clade</taxon>
        <taxon>Candida</taxon>
    </lineage>
</organism>
<dbReference type="InterPro" id="IPR024964">
    <property type="entry name" value="CTLH/CRA"/>
</dbReference>
<dbReference type="EMBL" id="QLNQ01000029">
    <property type="protein sequence ID" value="RCK55686.1"/>
    <property type="molecule type" value="Genomic_DNA"/>
</dbReference>
<evidence type="ECO:0000259" key="2">
    <source>
        <dbReference type="Pfam" id="PF10607"/>
    </source>
</evidence>
<evidence type="ECO:0000313" key="4">
    <source>
        <dbReference type="Proteomes" id="UP000253472"/>
    </source>
</evidence>
<dbReference type="GO" id="GO:0004842">
    <property type="term" value="F:ubiquitin-protein transferase activity"/>
    <property type="evidence" value="ECO:0007669"/>
    <property type="project" value="InterPro"/>
</dbReference>
<keyword evidence="4" id="KW-1185">Reference proteome</keyword>
<comment type="caution">
    <text evidence="3">The sequence shown here is derived from an EMBL/GenBank/DDBJ whole genome shotgun (WGS) entry which is preliminary data.</text>
</comment>
<dbReference type="GO" id="GO:0043161">
    <property type="term" value="P:proteasome-mediated ubiquitin-dependent protein catabolic process"/>
    <property type="evidence" value="ECO:0007669"/>
    <property type="project" value="InterPro"/>
</dbReference>
<sequence length="607" mass="68789">MTSLLDTLSSEVTTFNQSGVDNLNDLLQDSNEFLTELRSIESDLVAEVNNEEKGEISNGSAKSSRSIDQLSKLSDKWYKSSISRLKSYNSANNKFTKNILNNSRFNIDLDDAYTYPLLLNSYPDSTFAGAKHGIFPTNGSTDLLVSNGNDSALSADLQLKKLKSENREELIRTIILHLLKVGQCDIVPEILKELPPDSPLVIDGLLSDKFAVLNKIVDNIVNRHDLNMALNWFDEKYNERVAINSADGSGSLSSASTTAGTTSNSHPSLGLVAQLDSINEIEFKFHMLQFTILLNGKDSSFTLDDALAAYLYSKDNFSRFFKDYINEISPLMTLLLFKTDKDTDTNDDFSKKHMLAAVKNFIAKMKQGFYLENEQKRRSTNHGSEVQFVGELLSSFEKIHENTNLFVNLANEFISEYCKDLKLSNDSSLFQSVLAGHIYLPSFYKYNQIQLKLKKLKTISTEKVQEEPEAASNSSNNNANPSHSENQVTSFVAPYQFELPFQLPDSNRFLFKYHPIFICPVSREQSIPITETLVEAITREDNSVKKRKYVIENSSMTQVVVLNYCQHLALRDSIWQLSKKGMEIFKCHYCYKKHKYSDITDAYFIDL</sequence>
<dbReference type="GO" id="GO:0034657">
    <property type="term" value="C:GID complex"/>
    <property type="evidence" value="ECO:0007669"/>
    <property type="project" value="TreeGrafter"/>
</dbReference>
<dbReference type="GO" id="GO:0005634">
    <property type="term" value="C:nucleus"/>
    <property type="evidence" value="ECO:0007669"/>
    <property type="project" value="TreeGrafter"/>
</dbReference>
<accession>A0A367XPZ1</accession>
<feature type="domain" description="CTLH/CRA C-terminal to LisH motif" evidence="2">
    <location>
        <begin position="210"/>
        <end position="444"/>
    </location>
</feature>
<name>A0A367XPZ1_9ASCO</name>
<reference evidence="3 4" key="1">
    <citation type="submission" date="2018-06" db="EMBL/GenBank/DDBJ databases">
        <title>Whole genome sequencing of Candida tropicalis (genome annotated by CSBL at Korea University).</title>
        <authorList>
            <person name="Ahn J."/>
        </authorList>
    </citation>
    <scope>NUCLEOTIDE SEQUENCE [LARGE SCALE GENOMIC DNA]</scope>
    <source>
        <strain evidence="3 4">ATCC 20962</strain>
    </source>
</reference>
<gene>
    <name evidence="3" type="ORF">Cantr_05393</name>
</gene>
<evidence type="ECO:0000256" key="1">
    <source>
        <dbReference type="SAM" id="MobiDB-lite"/>
    </source>
</evidence>
<feature type="region of interest" description="Disordered" evidence="1">
    <location>
        <begin position="464"/>
        <end position="485"/>
    </location>
</feature>
<dbReference type="AlphaFoldDB" id="A0A367XPZ1"/>
<feature type="compositionally biased region" description="Low complexity" evidence="1">
    <location>
        <begin position="470"/>
        <end position="485"/>
    </location>
</feature>
<dbReference type="PANTHER" id="PTHR12170:SF3">
    <property type="entry name" value="GH10162P"/>
    <property type="match status" value="1"/>
</dbReference>
<protein>
    <submittedName>
        <fullName evidence="3">LisH domain-containing protein C29A3.03c</fullName>
    </submittedName>
</protein>
<dbReference type="OrthoDB" id="1933281at2759"/>
<dbReference type="STRING" id="5486.A0A367XPZ1"/>
<dbReference type="Proteomes" id="UP000253472">
    <property type="component" value="Unassembled WGS sequence"/>
</dbReference>
<dbReference type="GO" id="GO:0005737">
    <property type="term" value="C:cytoplasm"/>
    <property type="evidence" value="ECO:0007669"/>
    <property type="project" value="TreeGrafter"/>
</dbReference>
<dbReference type="Pfam" id="PF10607">
    <property type="entry name" value="CTLH"/>
    <property type="match status" value="1"/>
</dbReference>
<dbReference type="InterPro" id="IPR045098">
    <property type="entry name" value="Fyv10_fam"/>
</dbReference>
<proteinExistence type="predicted"/>